<gene>
    <name evidence="2" type="ORF">RxyAA322_11050</name>
</gene>
<dbReference type="Proteomes" id="UP000318065">
    <property type="component" value="Chromosome"/>
</dbReference>
<keyword evidence="1" id="KW-0472">Membrane</keyword>
<protein>
    <recommendedName>
        <fullName evidence="4">DUF1440 domain-containing protein</fullName>
    </recommendedName>
</protein>
<keyword evidence="1" id="KW-0812">Transmembrane</keyword>
<dbReference type="AlphaFoldDB" id="A0A510HH20"/>
<proteinExistence type="predicted"/>
<evidence type="ECO:0000313" key="3">
    <source>
        <dbReference type="Proteomes" id="UP000318065"/>
    </source>
</evidence>
<evidence type="ECO:0000256" key="1">
    <source>
        <dbReference type="SAM" id="Phobius"/>
    </source>
</evidence>
<organism evidence="2 3">
    <name type="scientific">Rubrobacter xylanophilus</name>
    <dbReference type="NCBI Taxonomy" id="49319"/>
    <lineage>
        <taxon>Bacteria</taxon>
        <taxon>Bacillati</taxon>
        <taxon>Actinomycetota</taxon>
        <taxon>Rubrobacteria</taxon>
        <taxon>Rubrobacterales</taxon>
        <taxon>Rubrobacteraceae</taxon>
        <taxon>Rubrobacter</taxon>
    </lineage>
</organism>
<feature type="transmembrane region" description="Helical" evidence="1">
    <location>
        <begin position="144"/>
        <end position="162"/>
    </location>
</feature>
<dbReference type="OrthoDB" id="4774491at2"/>
<reference evidence="2" key="1">
    <citation type="journal article" date="2019" name="Microbiol. Resour. Announc.">
        <title>Complete Genome Sequence of Rubrobacter xylanophilus Strain AA3-22, Isolated from Arima Onsen in Japan.</title>
        <authorList>
            <person name="Tomariguchi N."/>
            <person name="Miyazaki K."/>
        </authorList>
    </citation>
    <scope>NUCLEOTIDE SEQUENCE [LARGE SCALE GENOMIC DNA]</scope>
    <source>
        <strain evidence="2">AA3-22</strain>
    </source>
</reference>
<keyword evidence="1" id="KW-1133">Transmembrane helix</keyword>
<dbReference type="RefSeq" id="WP_143527284.1">
    <property type="nucleotide sequence ID" value="NZ_AP019791.1"/>
</dbReference>
<dbReference type="EMBL" id="AP019791">
    <property type="protein sequence ID" value="BBL79251.1"/>
    <property type="molecule type" value="Genomic_DNA"/>
</dbReference>
<evidence type="ECO:0000313" key="2">
    <source>
        <dbReference type="EMBL" id="BBL79251.1"/>
    </source>
</evidence>
<sequence>MNIRRTAADVGIGMIGGYVGTKIMERVSMRLYELESEEDRRQEEEVRPGPPFEIAARKTTEALGLELSEPQIQALATYGFHYGLGMAWGPAYTLLRRWTDLGPVSAGLLVGAAMSLIVDEGMTPYFGFSAPNRSYPLSTHLRGFAAHLAFGLGVAATAETLYRLGRNAAERE</sequence>
<evidence type="ECO:0008006" key="4">
    <source>
        <dbReference type="Google" id="ProtNLM"/>
    </source>
</evidence>
<accession>A0A510HH20</accession>
<feature type="transmembrane region" description="Helical" evidence="1">
    <location>
        <begin position="101"/>
        <end position="118"/>
    </location>
</feature>
<name>A0A510HH20_9ACTN</name>
<keyword evidence="3" id="KW-1185">Reference proteome</keyword>